<dbReference type="GO" id="GO:0008270">
    <property type="term" value="F:zinc ion binding"/>
    <property type="evidence" value="ECO:0007669"/>
    <property type="project" value="UniProtKB-KW"/>
</dbReference>
<dbReference type="Pfam" id="PF13639">
    <property type="entry name" value="zf-RING_2"/>
    <property type="match status" value="1"/>
</dbReference>
<dbReference type="PANTHER" id="PTHR45768:SF13">
    <property type="entry name" value="TRANSCRIPTION FACTOR C2H2 FAMILY-RELATED"/>
    <property type="match status" value="1"/>
</dbReference>
<evidence type="ECO:0000256" key="13">
    <source>
        <dbReference type="ARBA" id="ARBA00024209"/>
    </source>
</evidence>
<feature type="transmembrane region" description="Helical" evidence="15">
    <location>
        <begin position="6"/>
        <end position="27"/>
    </location>
</feature>
<evidence type="ECO:0000256" key="1">
    <source>
        <dbReference type="ARBA" id="ARBA00000900"/>
    </source>
</evidence>
<comment type="pathway">
    <text evidence="3">Protein modification; protein ubiquitination.</text>
</comment>
<keyword evidence="6 15" id="KW-0812">Transmembrane</keyword>
<protein>
    <recommendedName>
        <fullName evidence="4">RING-type E3 ubiquitin transferase</fullName>
        <ecNumber evidence="4">2.3.2.27</ecNumber>
    </recommendedName>
</protein>
<dbReference type="GO" id="GO:0061630">
    <property type="term" value="F:ubiquitin protein ligase activity"/>
    <property type="evidence" value="ECO:0007669"/>
    <property type="project" value="UniProtKB-EC"/>
</dbReference>
<dbReference type="GO" id="GO:0016020">
    <property type="term" value="C:membrane"/>
    <property type="evidence" value="ECO:0007669"/>
    <property type="project" value="UniProtKB-SubCell"/>
</dbReference>
<dbReference type="Gene3D" id="3.30.40.10">
    <property type="entry name" value="Zinc/RING finger domain, C3HC4 (zinc finger)"/>
    <property type="match status" value="1"/>
</dbReference>
<dbReference type="Proteomes" id="UP001157006">
    <property type="component" value="Chromosome 2"/>
</dbReference>
<evidence type="ECO:0000256" key="8">
    <source>
        <dbReference type="ARBA" id="ARBA00022771"/>
    </source>
</evidence>
<evidence type="ECO:0000313" key="17">
    <source>
        <dbReference type="EMBL" id="CAI8597677.1"/>
    </source>
</evidence>
<evidence type="ECO:0000259" key="16">
    <source>
        <dbReference type="PROSITE" id="PS50089"/>
    </source>
</evidence>
<keyword evidence="11 15" id="KW-1133">Transmembrane helix</keyword>
<keyword evidence="5" id="KW-0808">Transferase</keyword>
<keyword evidence="7" id="KW-0479">Metal-binding</keyword>
<evidence type="ECO:0000256" key="9">
    <source>
        <dbReference type="ARBA" id="ARBA00022786"/>
    </source>
</evidence>
<dbReference type="SUPFAM" id="SSF57850">
    <property type="entry name" value="RING/U-box"/>
    <property type="match status" value="1"/>
</dbReference>
<dbReference type="InterPro" id="IPR001841">
    <property type="entry name" value="Znf_RING"/>
</dbReference>
<dbReference type="EC" id="2.3.2.27" evidence="4"/>
<dbReference type="PANTHER" id="PTHR45768">
    <property type="entry name" value="E3 UBIQUITIN-PROTEIN LIGASE RNF13-LIKE"/>
    <property type="match status" value="1"/>
</dbReference>
<evidence type="ECO:0000256" key="10">
    <source>
        <dbReference type="ARBA" id="ARBA00022833"/>
    </source>
</evidence>
<dbReference type="SMART" id="SM00184">
    <property type="entry name" value="RING"/>
    <property type="match status" value="1"/>
</dbReference>
<comment type="subcellular location">
    <subcellularLocation>
        <location evidence="2">Membrane</location>
        <topology evidence="2">Single-pass membrane protein</topology>
    </subcellularLocation>
</comment>
<keyword evidence="10" id="KW-0862">Zinc</keyword>
<keyword evidence="9" id="KW-0833">Ubl conjugation pathway</keyword>
<evidence type="ECO:0000256" key="15">
    <source>
        <dbReference type="SAM" id="Phobius"/>
    </source>
</evidence>
<keyword evidence="12 15" id="KW-0472">Membrane</keyword>
<dbReference type="PROSITE" id="PS50089">
    <property type="entry name" value="ZF_RING_2"/>
    <property type="match status" value="1"/>
</dbReference>
<evidence type="ECO:0000256" key="12">
    <source>
        <dbReference type="ARBA" id="ARBA00023136"/>
    </source>
</evidence>
<gene>
    <name evidence="17" type="ORF">VFH_II092600</name>
</gene>
<evidence type="ECO:0000256" key="2">
    <source>
        <dbReference type="ARBA" id="ARBA00004167"/>
    </source>
</evidence>
<evidence type="ECO:0000256" key="4">
    <source>
        <dbReference type="ARBA" id="ARBA00012483"/>
    </source>
</evidence>
<dbReference type="InterPro" id="IPR013083">
    <property type="entry name" value="Znf_RING/FYVE/PHD"/>
</dbReference>
<evidence type="ECO:0000256" key="14">
    <source>
        <dbReference type="PROSITE-ProRule" id="PRU00175"/>
    </source>
</evidence>
<evidence type="ECO:0000256" key="11">
    <source>
        <dbReference type="ARBA" id="ARBA00022989"/>
    </source>
</evidence>
<reference evidence="17 18" key="1">
    <citation type="submission" date="2023-01" db="EMBL/GenBank/DDBJ databases">
        <authorList>
            <person name="Kreplak J."/>
        </authorList>
    </citation>
    <scope>NUCLEOTIDE SEQUENCE [LARGE SCALE GENOMIC DNA]</scope>
</reference>
<evidence type="ECO:0000256" key="5">
    <source>
        <dbReference type="ARBA" id="ARBA00022679"/>
    </source>
</evidence>
<dbReference type="AlphaFoldDB" id="A0AAV0ZNW1"/>
<organism evidence="17 18">
    <name type="scientific">Vicia faba</name>
    <name type="common">Broad bean</name>
    <name type="synonym">Faba vulgaris</name>
    <dbReference type="NCBI Taxonomy" id="3906"/>
    <lineage>
        <taxon>Eukaryota</taxon>
        <taxon>Viridiplantae</taxon>
        <taxon>Streptophyta</taxon>
        <taxon>Embryophyta</taxon>
        <taxon>Tracheophyta</taxon>
        <taxon>Spermatophyta</taxon>
        <taxon>Magnoliopsida</taxon>
        <taxon>eudicotyledons</taxon>
        <taxon>Gunneridae</taxon>
        <taxon>Pentapetalae</taxon>
        <taxon>rosids</taxon>
        <taxon>fabids</taxon>
        <taxon>Fabales</taxon>
        <taxon>Fabaceae</taxon>
        <taxon>Papilionoideae</taxon>
        <taxon>50 kb inversion clade</taxon>
        <taxon>NPAAA clade</taxon>
        <taxon>Hologalegina</taxon>
        <taxon>IRL clade</taxon>
        <taxon>Fabeae</taxon>
        <taxon>Vicia</taxon>
    </lineage>
</organism>
<proteinExistence type="inferred from homology"/>
<evidence type="ECO:0000313" key="18">
    <source>
        <dbReference type="Proteomes" id="UP001157006"/>
    </source>
</evidence>
<evidence type="ECO:0000256" key="7">
    <source>
        <dbReference type="ARBA" id="ARBA00022723"/>
    </source>
</evidence>
<comment type="catalytic activity">
    <reaction evidence="1">
        <text>S-ubiquitinyl-[E2 ubiquitin-conjugating enzyme]-L-cysteine + [acceptor protein]-L-lysine = [E2 ubiquitin-conjugating enzyme]-L-cysteine + N(6)-ubiquitinyl-[acceptor protein]-L-lysine.</text>
        <dbReference type="EC" id="2.3.2.27"/>
    </reaction>
</comment>
<sequence>MVMEIVISLIILFVGIGILVSIHFCIVGRAFTRDNNSADTQVQSSSSTSTSRTTKGMFGDNIGDLKNLPCFDYVEQEKGNNNLVDCAVCLESFKVGDACRLLPNCRHSFHVQCIDLWILKKPFCPICRTWVHSRVVREESVVSDSDIVEIEIP</sequence>
<dbReference type="EMBL" id="OX451737">
    <property type="protein sequence ID" value="CAI8597677.1"/>
    <property type="molecule type" value="Genomic_DNA"/>
</dbReference>
<evidence type="ECO:0000256" key="3">
    <source>
        <dbReference type="ARBA" id="ARBA00004906"/>
    </source>
</evidence>
<accession>A0AAV0ZNW1</accession>
<name>A0AAV0ZNW1_VICFA</name>
<keyword evidence="8 14" id="KW-0863">Zinc-finger</keyword>
<dbReference type="FunFam" id="3.30.40.10:FF:000982">
    <property type="entry name" value="RING-H2 finger protein ATL2K"/>
    <property type="match status" value="1"/>
</dbReference>
<feature type="domain" description="RING-type" evidence="16">
    <location>
        <begin position="86"/>
        <end position="128"/>
    </location>
</feature>
<comment type="similarity">
    <text evidence="13">Belongs to the RING-type zinc finger family. ATL subfamily.</text>
</comment>
<evidence type="ECO:0000256" key="6">
    <source>
        <dbReference type="ARBA" id="ARBA00022692"/>
    </source>
</evidence>
<keyword evidence="18" id="KW-1185">Reference proteome</keyword>